<dbReference type="OrthoDB" id="2757790at2759"/>
<evidence type="ECO:0000313" key="3">
    <source>
        <dbReference type="Proteomes" id="UP000230002"/>
    </source>
</evidence>
<comment type="caution">
    <text evidence="2">The sequence shown here is derived from an EMBL/GenBank/DDBJ whole genome shotgun (WGS) entry which is preliminary data.</text>
</comment>
<feature type="compositionally biased region" description="Polar residues" evidence="1">
    <location>
        <begin position="278"/>
        <end position="289"/>
    </location>
</feature>
<gene>
    <name evidence="2" type="ORF">GSI_04051</name>
</gene>
<sequence>MQEPQSRAHSSRIKIRKIEQIVPRTVCANVAIIFGDTGGKLVPRSPQLHRTTSAFEWELNIDVFQVVQAKPSYPISKVVHNLTQRGLLEEWEVCRERRRYQQHTFQFSAVRALDFPSKSITVVDEIESFLHVLVYCAVQSLQHNIPDDHVGLFLHKYFEEPSAGMSEIGDLAAPTYKRYSMFVGGPIRLEFFGILEAVRFTCAYSLKSSPATTTRIFHPQPTHNHPINGLINTLLSWLSARYALDHLKAEIVPDASQPGLGGRVPLLDSDDEDEAEGSTDQSSFRSSSPFNDVEHLHALSAKLDDHSKVLKLFRETRRNLKRFLRYDKGGTRTPRGDPFPDTNAGKRIHTNANEEQKRSHSGSLTAEARVTGSDARVTDPSCAKRSREDDNAATDGVATKRNKR</sequence>
<proteinExistence type="predicted"/>
<feature type="region of interest" description="Disordered" evidence="1">
    <location>
        <begin position="259"/>
        <end position="289"/>
    </location>
</feature>
<keyword evidence="3" id="KW-1185">Reference proteome</keyword>
<organism evidence="2 3">
    <name type="scientific">Ganoderma sinense ZZ0214-1</name>
    <dbReference type="NCBI Taxonomy" id="1077348"/>
    <lineage>
        <taxon>Eukaryota</taxon>
        <taxon>Fungi</taxon>
        <taxon>Dikarya</taxon>
        <taxon>Basidiomycota</taxon>
        <taxon>Agaricomycotina</taxon>
        <taxon>Agaricomycetes</taxon>
        <taxon>Polyporales</taxon>
        <taxon>Polyporaceae</taxon>
        <taxon>Ganoderma</taxon>
    </lineage>
</organism>
<dbReference type="AlphaFoldDB" id="A0A2G8SI32"/>
<evidence type="ECO:0000256" key="1">
    <source>
        <dbReference type="SAM" id="MobiDB-lite"/>
    </source>
</evidence>
<accession>A0A2G8SI32</accession>
<evidence type="ECO:0000313" key="2">
    <source>
        <dbReference type="EMBL" id="PIL33429.1"/>
    </source>
</evidence>
<name>A0A2G8SI32_9APHY</name>
<dbReference type="Proteomes" id="UP000230002">
    <property type="component" value="Unassembled WGS sequence"/>
</dbReference>
<dbReference type="EMBL" id="AYKW01000007">
    <property type="protein sequence ID" value="PIL33429.1"/>
    <property type="molecule type" value="Genomic_DNA"/>
</dbReference>
<feature type="region of interest" description="Disordered" evidence="1">
    <location>
        <begin position="324"/>
        <end position="404"/>
    </location>
</feature>
<feature type="compositionally biased region" description="Acidic residues" evidence="1">
    <location>
        <begin position="268"/>
        <end position="277"/>
    </location>
</feature>
<evidence type="ECO:0008006" key="4">
    <source>
        <dbReference type="Google" id="ProtNLM"/>
    </source>
</evidence>
<reference evidence="2 3" key="1">
    <citation type="journal article" date="2015" name="Sci. Rep.">
        <title>Chromosome-level genome map provides insights into diverse defense mechanisms in the medicinal fungus Ganoderma sinense.</title>
        <authorList>
            <person name="Zhu Y."/>
            <person name="Xu J."/>
            <person name="Sun C."/>
            <person name="Zhou S."/>
            <person name="Xu H."/>
            <person name="Nelson D.R."/>
            <person name="Qian J."/>
            <person name="Song J."/>
            <person name="Luo H."/>
            <person name="Xiang L."/>
            <person name="Li Y."/>
            <person name="Xu Z."/>
            <person name="Ji A."/>
            <person name="Wang L."/>
            <person name="Lu S."/>
            <person name="Hayward A."/>
            <person name="Sun W."/>
            <person name="Li X."/>
            <person name="Schwartz D.C."/>
            <person name="Wang Y."/>
            <person name="Chen S."/>
        </authorList>
    </citation>
    <scope>NUCLEOTIDE SEQUENCE [LARGE SCALE GENOMIC DNA]</scope>
    <source>
        <strain evidence="2 3">ZZ0214-1</strain>
    </source>
</reference>
<protein>
    <recommendedName>
        <fullName evidence="4">Fungal-type protein kinase domain-containing protein</fullName>
    </recommendedName>
</protein>